<evidence type="ECO:0000313" key="2">
    <source>
        <dbReference type="EMBL" id="MDR6943328.1"/>
    </source>
</evidence>
<evidence type="ECO:0000313" key="3">
    <source>
        <dbReference type="Proteomes" id="UP001247620"/>
    </source>
</evidence>
<organism evidence="2 3">
    <name type="scientific">Mucilaginibacter pocheonensis</name>
    <dbReference type="NCBI Taxonomy" id="398050"/>
    <lineage>
        <taxon>Bacteria</taxon>
        <taxon>Pseudomonadati</taxon>
        <taxon>Bacteroidota</taxon>
        <taxon>Sphingobacteriia</taxon>
        <taxon>Sphingobacteriales</taxon>
        <taxon>Sphingobacteriaceae</taxon>
        <taxon>Mucilaginibacter</taxon>
    </lineage>
</organism>
<name>A0ABU1TDA8_9SPHI</name>
<dbReference type="Pfam" id="PF14065">
    <property type="entry name" value="Pvc16_N"/>
    <property type="match status" value="1"/>
</dbReference>
<dbReference type="EMBL" id="JAVDUU010000003">
    <property type="protein sequence ID" value="MDR6943328.1"/>
    <property type="molecule type" value="Genomic_DNA"/>
</dbReference>
<feature type="domain" description="Pvc16 N-terminal" evidence="1">
    <location>
        <begin position="6"/>
        <end position="184"/>
    </location>
</feature>
<sequence>MIDQVLTFLNAQLDTYLRLKLDPSDSNSFIQLANIAWNDTETKGGGNGNAPSNAFITLVNIEEDRVSKSPENYVRQDNSLIYKNPKVYINLYVLFAVNLSSYSESLKRISYIIQFFQYQNVFTQPGSPGLPAGVEKLILDLNTLSFQDMNNLWGILGSKYLPSVMYKVRMISISEEFSQGNAPLLHEIMVNDKTVQTL</sequence>
<dbReference type="RefSeq" id="WP_310097392.1">
    <property type="nucleotide sequence ID" value="NZ_JAVDUU010000003.1"/>
</dbReference>
<proteinExistence type="predicted"/>
<accession>A0ABU1TDA8</accession>
<comment type="caution">
    <text evidence="2">The sequence shown here is derived from an EMBL/GenBank/DDBJ whole genome shotgun (WGS) entry which is preliminary data.</text>
</comment>
<dbReference type="InterPro" id="IPR025351">
    <property type="entry name" value="Pvc16_N"/>
</dbReference>
<dbReference type="Proteomes" id="UP001247620">
    <property type="component" value="Unassembled WGS sequence"/>
</dbReference>
<keyword evidence="3" id="KW-1185">Reference proteome</keyword>
<gene>
    <name evidence="2" type="ORF">J2W55_003181</name>
</gene>
<reference evidence="2 3" key="1">
    <citation type="submission" date="2023-07" db="EMBL/GenBank/DDBJ databases">
        <title>Sorghum-associated microbial communities from plants grown in Nebraska, USA.</title>
        <authorList>
            <person name="Schachtman D."/>
        </authorList>
    </citation>
    <scope>NUCLEOTIDE SEQUENCE [LARGE SCALE GENOMIC DNA]</scope>
    <source>
        <strain evidence="2 3">3262</strain>
    </source>
</reference>
<protein>
    <recommendedName>
        <fullName evidence="1">Pvc16 N-terminal domain-containing protein</fullName>
    </recommendedName>
</protein>
<evidence type="ECO:0000259" key="1">
    <source>
        <dbReference type="Pfam" id="PF14065"/>
    </source>
</evidence>